<dbReference type="AlphaFoldDB" id="A0A5E4D2B5"/>
<keyword evidence="5" id="KW-0539">Nucleus</keyword>
<comment type="subcellular location">
    <subcellularLocation>
        <location evidence="2">Chromosome</location>
        <location evidence="2">Centromere</location>
    </subcellularLocation>
    <subcellularLocation>
        <location evidence="1">Nucleus</location>
    </subcellularLocation>
</comment>
<evidence type="ECO:0000313" key="8">
    <source>
        <dbReference type="Proteomes" id="UP000335636"/>
    </source>
</evidence>
<evidence type="ECO:0000256" key="6">
    <source>
        <dbReference type="ARBA" id="ARBA00023328"/>
    </source>
</evidence>
<dbReference type="PANTHER" id="PTHR48208:SF2">
    <property type="entry name" value="CENTROMERE PROTEIN I"/>
    <property type="match status" value="1"/>
</dbReference>
<comment type="caution">
    <text evidence="7">The sequence shown here is derived from an EMBL/GenBank/DDBJ whole genome shotgun (WGS) entry which is preliminary data.</text>
</comment>
<accession>A0A5E4D2B5</accession>
<evidence type="ECO:0000256" key="1">
    <source>
        <dbReference type="ARBA" id="ARBA00004123"/>
    </source>
</evidence>
<comment type="similarity">
    <text evidence="3">Belongs to the CENP-I/CTF3 family.</text>
</comment>
<dbReference type="GO" id="GO:0034080">
    <property type="term" value="P:CENP-A containing chromatin assembly"/>
    <property type="evidence" value="ECO:0007669"/>
    <property type="project" value="TreeGrafter"/>
</dbReference>
<evidence type="ECO:0000313" key="7">
    <source>
        <dbReference type="EMBL" id="VTJ88273.1"/>
    </source>
</evidence>
<gene>
    <name evidence="7" type="ORF">MONAX_5E004855</name>
</gene>
<evidence type="ECO:0000256" key="4">
    <source>
        <dbReference type="ARBA" id="ARBA00022454"/>
    </source>
</evidence>
<evidence type="ECO:0000256" key="3">
    <source>
        <dbReference type="ARBA" id="ARBA00005470"/>
    </source>
</evidence>
<keyword evidence="8" id="KW-1185">Reference proteome</keyword>
<protein>
    <submittedName>
        <fullName evidence="7">Uncharacterized protein</fullName>
    </submittedName>
</protein>
<dbReference type="GO" id="GO:0000939">
    <property type="term" value="C:inner kinetochore"/>
    <property type="evidence" value="ECO:0007669"/>
    <property type="project" value="TreeGrafter"/>
</dbReference>
<evidence type="ECO:0000256" key="2">
    <source>
        <dbReference type="ARBA" id="ARBA00004584"/>
    </source>
</evidence>
<name>A0A5E4D2B5_MARMO</name>
<dbReference type="PANTHER" id="PTHR48208">
    <property type="entry name" value="CENTROMERE PROTEIN I"/>
    <property type="match status" value="1"/>
</dbReference>
<organism evidence="7 8">
    <name type="scientific">Marmota monax</name>
    <name type="common">Woodchuck</name>
    <dbReference type="NCBI Taxonomy" id="9995"/>
    <lineage>
        <taxon>Eukaryota</taxon>
        <taxon>Metazoa</taxon>
        <taxon>Chordata</taxon>
        <taxon>Craniata</taxon>
        <taxon>Vertebrata</taxon>
        <taxon>Euteleostomi</taxon>
        <taxon>Mammalia</taxon>
        <taxon>Eutheria</taxon>
        <taxon>Euarchontoglires</taxon>
        <taxon>Glires</taxon>
        <taxon>Rodentia</taxon>
        <taxon>Sciuromorpha</taxon>
        <taxon>Sciuridae</taxon>
        <taxon>Xerinae</taxon>
        <taxon>Marmotini</taxon>
        <taxon>Marmota</taxon>
    </lineage>
</organism>
<dbReference type="GO" id="GO:0000070">
    <property type="term" value="P:mitotic sister chromatid segregation"/>
    <property type="evidence" value="ECO:0007669"/>
    <property type="project" value="TreeGrafter"/>
</dbReference>
<keyword evidence="4" id="KW-0158">Chromosome</keyword>
<reference evidence="7" key="1">
    <citation type="submission" date="2019-04" db="EMBL/GenBank/DDBJ databases">
        <authorList>
            <person name="Alioto T."/>
            <person name="Alioto T."/>
        </authorList>
    </citation>
    <scope>NUCLEOTIDE SEQUENCE [LARGE SCALE GENOMIC DNA]</scope>
</reference>
<feature type="non-terminal residue" evidence="7">
    <location>
        <position position="140"/>
    </location>
</feature>
<dbReference type="Pfam" id="PF07778">
    <property type="entry name" value="CENP-I"/>
    <property type="match status" value="1"/>
</dbReference>
<dbReference type="EMBL" id="CABDUW010002895">
    <property type="protein sequence ID" value="VTJ88273.1"/>
    <property type="molecule type" value="Genomic_DNA"/>
</dbReference>
<dbReference type="Proteomes" id="UP000335636">
    <property type="component" value="Unassembled WGS sequence"/>
</dbReference>
<sequence>MGVDFVGSLLWQVVRVGGIETYAIMSPQKRVKNSQAQNRTSQVSNRCQTKLSAWKAKPSNSKSILKQNNTVEDCEHGDDQAEDALQITLEYFEKGPIKTSRSKNKILEKHLKTVENMAWKNGLVPDAIDILLNAALSGKF</sequence>
<dbReference type="InterPro" id="IPR012485">
    <property type="entry name" value="CENP-I"/>
</dbReference>
<keyword evidence="6" id="KW-0137">Centromere</keyword>
<evidence type="ECO:0000256" key="5">
    <source>
        <dbReference type="ARBA" id="ARBA00023242"/>
    </source>
</evidence>
<proteinExistence type="inferred from homology"/>
<dbReference type="GO" id="GO:0005634">
    <property type="term" value="C:nucleus"/>
    <property type="evidence" value="ECO:0007669"/>
    <property type="project" value="UniProtKB-SubCell"/>
</dbReference>